<reference evidence="3" key="1">
    <citation type="submission" date="2016-10" db="EMBL/GenBank/DDBJ databases">
        <authorList>
            <person name="Varghese N."/>
            <person name="Submissions S."/>
        </authorList>
    </citation>
    <scope>NUCLEOTIDE SEQUENCE [LARGE SCALE GENOMIC DNA]</scope>
    <source>
        <strain evidence="3">DSM 18609</strain>
    </source>
</reference>
<keyword evidence="3" id="KW-1185">Reference proteome</keyword>
<gene>
    <name evidence="2" type="ORF">SAMN04488024_11324</name>
</gene>
<organism evidence="2 3">
    <name type="scientific">Pedobacter soli</name>
    <dbReference type="NCBI Taxonomy" id="390242"/>
    <lineage>
        <taxon>Bacteria</taxon>
        <taxon>Pseudomonadati</taxon>
        <taxon>Bacteroidota</taxon>
        <taxon>Sphingobacteriia</taxon>
        <taxon>Sphingobacteriales</taxon>
        <taxon>Sphingobacteriaceae</taxon>
        <taxon>Pedobacter</taxon>
    </lineage>
</organism>
<name>A0A1G7AR79_9SPHI</name>
<dbReference type="RefSeq" id="WP_090772190.1">
    <property type="nucleotide sequence ID" value="NZ_FMZH01000013.1"/>
</dbReference>
<evidence type="ECO:0000313" key="2">
    <source>
        <dbReference type="EMBL" id="SDE17349.1"/>
    </source>
</evidence>
<dbReference type="Proteomes" id="UP000199455">
    <property type="component" value="Unassembled WGS sequence"/>
</dbReference>
<evidence type="ECO:0000256" key="1">
    <source>
        <dbReference type="SAM" id="SignalP"/>
    </source>
</evidence>
<dbReference type="STRING" id="390242.SAMN04488024_11324"/>
<feature type="signal peptide" evidence="1">
    <location>
        <begin position="1"/>
        <end position="20"/>
    </location>
</feature>
<feature type="chain" id="PRO_5011477852" evidence="1">
    <location>
        <begin position="21"/>
        <end position="116"/>
    </location>
</feature>
<dbReference type="EMBL" id="FMZH01000013">
    <property type="protein sequence ID" value="SDE17349.1"/>
    <property type="molecule type" value="Genomic_DNA"/>
</dbReference>
<protein>
    <submittedName>
        <fullName evidence="2">Uncharacterized protein</fullName>
    </submittedName>
</protein>
<evidence type="ECO:0000313" key="3">
    <source>
        <dbReference type="Proteomes" id="UP000199455"/>
    </source>
</evidence>
<keyword evidence="1" id="KW-0732">Signal</keyword>
<dbReference type="AlphaFoldDB" id="A0A1G7AR79"/>
<accession>A0A1G7AR79</accession>
<proteinExistence type="predicted"/>
<sequence length="116" mass="13258">MKKYTLFLFFFCLVAVQLNAKSVLRVDSIHAKSIKQANADIKKGTLKFMIQGGIAPTRVKGQEIFEQKYDVAYYDLGCVGPSDIRIDAYNKVVGNFMDRKYGKGWRKEVRKDVRGI</sequence>